<proteinExistence type="predicted"/>
<evidence type="ECO:0000313" key="1">
    <source>
        <dbReference type="EMBL" id="MBW9094402.1"/>
    </source>
</evidence>
<evidence type="ECO:0000313" key="2">
    <source>
        <dbReference type="Proteomes" id="UP001196843"/>
    </source>
</evidence>
<organism evidence="1 2">
    <name type="scientific">Microbacterium jejuense</name>
    <dbReference type="NCBI Taxonomy" id="1263637"/>
    <lineage>
        <taxon>Bacteria</taxon>
        <taxon>Bacillati</taxon>
        <taxon>Actinomycetota</taxon>
        <taxon>Actinomycetes</taxon>
        <taxon>Micrococcales</taxon>
        <taxon>Microbacteriaceae</taxon>
        <taxon>Microbacterium</taxon>
    </lineage>
</organism>
<evidence type="ECO:0008006" key="3">
    <source>
        <dbReference type="Google" id="ProtNLM"/>
    </source>
</evidence>
<name>A0ABS7HN65_9MICO</name>
<dbReference type="Proteomes" id="UP001196843">
    <property type="component" value="Unassembled WGS sequence"/>
</dbReference>
<reference evidence="1 2" key="1">
    <citation type="journal article" date="2021" name="MBio">
        <title>Poor Competitiveness of Bradyrhizobium in Pigeon Pea Root Colonization in Indian Soils.</title>
        <authorList>
            <person name="Chalasani D."/>
            <person name="Basu A."/>
            <person name="Pullabhotla S.V.S.R.N."/>
            <person name="Jorrin B."/>
            <person name="Neal A.L."/>
            <person name="Poole P.S."/>
            <person name="Podile A.R."/>
            <person name="Tkacz A."/>
        </authorList>
    </citation>
    <scope>NUCLEOTIDE SEQUENCE [LARGE SCALE GENOMIC DNA]</scope>
    <source>
        <strain evidence="1 2">HU14</strain>
    </source>
</reference>
<dbReference type="RefSeq" id="WP_220301112.1">
    <property type="nucleotide sequence ID" value="NZ_JAEUAW010000008.1"/>
</dbReference>
<keyword evidence="2" id="KW-1185">Reference proteome</keyword>
<protein>
    <recommendedName>
        <fullName evidence="3">Secreted protein</fullName>
    </recommendedName>
</protein>
<dbReference type="EMBL" id="JAEUAW010000008">
    <property type="protein sequence ID" value="MBW9094402.1"/>
    <property type="molecule type" value="Genomic_DNA"/>
</dbReference>
<gene>
    <name evidence="1" type="ORF">JNB62_11975</name>
</gene>
<sequence length="170" mass="18673">MTGWWRSNALALGALVVLVPATYAALTWNEWSPVLQNSGSQAITLQPGDEVEYAGATIGPASAEFTELPDMPAHSRVVTVTLHIDPDDPPIACDKPQLRELGGSGRTWNLREDLGRDWNPDLKTFCDREVEQPYELLIDYLVPDDASGPFVVELKSVEGWPQFVSAVVEP</sequence>
<accession>A0ABS7HN65</accession>
<comment type="caution">
    <text evidence="1">The sequence shown here is derived from an EMBL/GenBank/DDBJ whole genome shotgun (WGS) entry which is preliminary data.</text>
</comment>